<evidence type="ECO:0000313" key="3">
    <source>
        <dbReference type="Proteomes" id="UP000271193"/>
    </source>
</evidence>
<organism evidence="2 3">
    <name type="scientific">Chryseobacterium bernardetii</name>
    <dbReference type="NCBI Taxonomy" id="1241978"/>
    <lineage>
        <taxon>Bacteria</taxon>
        <taxon>Pseudomonadati</taxon>
        <taxon>Bacteroidota</taxon>
        <taxon>Flavobacteriia</taxon>
        <taxon>Flavobacteriales</taxon>
        <taxon>Weeksellaceae</taxon>
        <taxon>Chryseobacterium group</taxon>
        <taxon>Chryseobacterium</taxon>
    </lineage>
</organism>
<feature type="transmembrane region" description="Helical" evidence="1">
    <location>
        <begin position="91"/>
        <end position="112"/>
    </location>
</feature>
<dbReference type="AlphaFoldDB" id="A0A3G6T400"/>
<keyword evidence="3" id="KW-1185">Reference proteome</keyword>
<feature type="transmembrane region" description="Helical" evidence="1">
    <location>
        <begin position="181"/>
        <end position="198"/>
    </location>
</feature>
<evidence type="ECO:0008006" key="4">
    <source>
        <dbReference type="Google" id="ProtNLM"/>
    </source>
</evidence>
<feature type="transmembrane region" description="Helical" evidence="1">
    <location>
        <begin position="118"/>
        <end position="138"/>
    </location>
</feature>
<sequence>MPGYLGSMFTTEFPDSQDKVRELTFSYIKKEAPADQYNNLIGINPTSTTRQYFAQNTQSFTEQLPYFQIKVGYILAITFLYKMGLSPPMSVLFTSLISYFISGLLIFYILKILFPEKYILTAFFTAGIMLLPTIVYMSGESTPDMFIFLFILIFLIGFIKRWSKWTMFLLLLAMTFIRPDYITFALTYLGAVFLYNYFTERKTDIVLIIQGMVTLSMYIFIMKLYHYPGWTDLFYDSFIYRRPIISVQPAHVSLQDYLQVIYSKFFVFKKVTLSVFIMTAVIFWMSREAWIRVVSVLFLANVYIKFLFFPQSADLRLFFPFIFPLFIMILYVLSQKYNKFSKIA</sequence>
<feature type="transmembrane region" description="Helical" evidence="1">
    <location>
        <begin position="315"/>
        <end position="333"/>
    </location>
</feature>
<feature type="transmembrane region" description="Helical" evidence="1">
    <location>
        <begin position="145"/>
        <end position="161"/>
    </location>
</feature>
<keyword evidence="1" id="KW-0812">Transmembrane</keyword>
<keyword evidence="1" id="KW-1133">Transmembrane helix</keyword>
<evidence type="ECO:0000313" key="2">
    <source>
        <dbReference type="EMBL" id="AZB23918.1"/>
    </source>
</evidence>
<gene>
    <name evidence="2" type="ORF">EG339_04435</name>
</gene>
<feature type="transmembrane region" description="Helical" evidence="1">
    <location>
        <begin position="66"/>
        <end position="84"/>
    </location>
</feature>
<keyword evidence="1" id="KW-0472">Membrane</keyword>
<feature type="transmembrane region" description="Helical" evidence="1">
    <location>
        <begin position="261"/>
        <end position="283"/>
    </location>
</feature>
<protein>
    <recommendedName>
        <fullName evidence="4">Glycosyltransferase RgtA/B/C/D-like domain-containing protein</fullName>
    </recommendedName>
</protein>
<reference evidence="3" key="1">
    <citation type="submission" date="2018-11" db="EMBL/GenBank/DDBJ databases">
        <title>Proposal to divide the Flavobacteriaceae and reorganize its genera based on Amino Acid Identity values calculated from whole genome sequences.</title>
        <authorList>
            <person name="Nicholson A.C."/>
            <person name="Gulvik C.A."/>
            <person name="Whitney A.M."/>
            <person name="Humrighouse B.W."/>
            <person name="Bell M."/>
            <person name="Holmes B."/>
            <person name="Steigerwalt A.G."/>
            <person name="Villarma A."/>
            <person name="Sheth M."/>
            <person name="Batra D."/>
            <person name="Pryor J."/>
            <person name="Bernardet J.-F."/>
            <person name="Hugo C."/>
            <person name="Kampfer P."/>
            <person name="Newman J."/>
            <person name="McQuiston J.R."/>
        </authorList>
    </citation>
    <scope>NUCLEOTIDE SEQUENCE [LARGE SCALE GENOMIC DNA]</scope>
    <source>
        <strain evidence="3">G0229</strain>
    </source>
</reference>
<feature type="transmembrane region" description="Helical" evidence="1">
    <location>
        <begin position="290"/>
        <end position="309"/>
    </location>
</feature>
<dbReference type="EMBL" id="CP033932">
    <property type="protein sequence ID" value="AZB23918.1"/>
    <property type="molecule type" value="Genomic_DNA"/>
</dbReference>
<evidence type="ECO:0000256" key="1">
    <source>
        <dbReference type="SAM" id="Phobius"/>
    </source>
</evidence>
<name>A0A3G6T400_9FLAO</name>
<proteinExistence type="predicted"/>
<accession>A0A3G6T400</accession>
<dbReference type="Proteomes" id="UP000271193">
    <property type="component" value="Chromosome"/>
</dbReference>
<dbReference type="KEGG" id="cben:EG339_04435"/>
<feature type="transmembrane region" description="Helical" evidence="1">
    <location>
        <begin position="205"/>
        <end position="225"/>
    </location>
</feature>